<sequence length="127" mass="13450">MASCGYRDFPGRRWLVVFLRAGHIAGVVGVGAGLLGGAAVPATAFVLLMVLSGVAMALLDAWSNSTWLAELAGVSLLVKFALLGWFLADAAARPILFWLILVFSVVFAHAPASFRHRRLGRQASGDV</sequence>
<feature type="transmembrane region" description="Helical" evidence="1">
    <location>
        <begin position="38"/>
        <end position="59"/>
    </location>
</feature>
<feature type="transmembrane region" description="Helical" evidence="1">
    <location>
        <begin position="71"/>
        <end position="88"/>
    </location>
</feature>
<keyword evidence="1" id="KW-1133">Transmembrane helix</keyword>
<evidence type="ECO:0000256" key="1">
    <source>
        <dbReference type="SAM" id="Phobius"/>
    </source>
</evidence>
<name>A0A6C2D883_9RHOO</name>
<dbReference type="EMBL" id="SDKK01000001">
    <property type="protein sequence ID" value="TYC62131.1"/>
    <property type="molecule type" value="Genomic_DNA"/>
</dbReference>
<organism evidence="2 3">
    <name type="scientific">Zoogloea oleivorans</name>
    <dbReference type="NCBI Taxonomy" id="1552750"/>
    <lineage>
        <taxon>Bacteria</taxon>
        <taxon>Pseudomonadati</taxon>
        <taxon>Pseudomonadota</taxon>
        <taxon>Betaproteobacteria</taxon>
        <taxon>Rhodocyclales</taxon>
        <taxon>Zoogloeaceae</taxon>
        <taxon>Zoogloea</taxon>
    </lineage>
</organism>
<dbReference type="Proteomes" id="UP000389128">
    <property type="component" value="Unassembled WGS sequence"/>
</dbReference>
<keyword evidence="1" id="KW-0472">Membrane</keyword>
<feature type="transmembrane region" description="Helical" evidence="1">
    <location>
        <begin position="94"/>
        <end position="114"/>
    </location>
</feature>
<keyword evidence="1" id="KW-0812">Transmembrane</keyword>
<dbReference type="AlphaFoldDB" id="A0A6C2D883"/>
<evidence type="ECO:0000313" key="3">
    <source>
        <dbReference type="Proteomes" id="UP000389128"/>
    </source>
</evidence>
<feature type="transmembrane region" description="Helical" evidence="1">
    <location>
        <begin position="12"/>
        <end position="32"/>
    </location>
</feature>
<accession>A0A6C2D883</accession>
<reference evidence="2 3" key="1">
    <citation type="submission" date="2019-01" db="EMBL/GenBank/DDBJ databases">
        <title>Zoogloea oleivorans genome sequencing and assembly.</title>
        <authorList>
            <person name="Tancsics A."/>
            <person name="Farkas M."/>
            <person name="Kriszt B."/>
            <person name="Maroti G."/>
            <person name="Horvath B."/>
        </authorList>
    </citation>
    <scope>NUCLEOTIDE SEQUENCE [LARGE SCALE GENOMIC DNA]</scope>
    <source>
        <strain evidence="2 3">Buc</strain>
    </source>
</reference>
<proteinExistence type="predicted"/>
<comment type="caution">
    <text evidence="2">The sequence shown here is derived from an EMBL/GenBank/DDBJ whole genome shotgun (WGS) entry which is preliminary data.</text>
</comment>
<evidence type="ECO:0000313" key="2">
    <source>
        <dbReference type="EMBL" id="TYC62131.1"/>
    </source>
</evidence>
<protein>
    <submittedName>
        <fullName evidence="2">Uncharacterized protein</fullName>
    </submittedName>
</protein>
<dbReference type="RefSeq" id="WP_148577221.1">
    <property type="nucleotide sequence ID" value="NZ_SDKK01000001.1"/>
</dbReference>
<keyword evidence="3" id="KW-1185">Reference proteome</keyword>
<gene>
    <name evidence="2" type="ORF">ETQ85_00815</name>
</gene>
<dbReference type="OrthoDB" id="8563752at2"/>